<evidence type="ECO:0000313" key="1">
    <source>
        <dbReference type="EnsemblPlants" id="PAC:32971760.CDS.1"/>
    </source>
</evidence>
<name>A0A7I3ZQZ8_PHYPA</name>
<proteinExistence type="predicted"/>
<dbReference type="SUPFAM" id="SSF55486">
    <property type="entry name" value="Metalloproteases ('zincins'), catalytic domain"/>
    <property type="match status" value="1"/>
</dbReference>
<sequence length="148" mass="16350">MKKAAAIEPQEFVHLSKTCTKCVEPVKEPLRQSGYSACDQDEGLQLPCEYVDGEPCLSNTVEWAVACERDQWSRAIAGRVNVAPRHLSAEAETLLSATLIHEGMHGRNKPSWITSPFLIHAFGPLHYKHMRMSSSLDVTSGSALIICE</sequence>
<organism evidence="1 2">
    <name type="scientific">Physcomitrium patens</name>
    <name type="common">Spreading-leaved earth moss</name>
    <name type="synonym">Physcomitrella patens</name>
    <dbReference type="NCBI Taxonomy" id="3218"/>
    <lineage>
        <taxon>Eukaryota</taxon>
        <taxon>Viridiplantae</taxon>
        <taxon>Streptophyta</taxon>
        <taxon>Embryophyta</taxon>
        <taxon>Bryophyta</taxon>
        <taxon>Bryophytina</taxon>
        <taxon>Bryopsida</taxon>
        <taxon>Funariidae</taxon>
        <taxon>Funariales</taxon>
        <taxon>Funariaceae</taxon>
        <taxon>Physcomitrium</taxon>
    </lineage>
</organism>
<reference evidence="1 2" key="1">
    <citation type="journal article" date="2008" name="Science">
        <title>The Physcomitrella genome reveals evolutionary insights into the conquest of land by plants.</title>
        <authorList>
            <person name="Rensing S."/>
            <person name="Lang D."/>
            <person name="Zimmer A."/>
            <person name="Terry A."/>
            <person name="Salamov A."/>
            <person name="Shapiro H."/>
            <person name="Nishiyama T."/>
            <person name="Perroud P.-F."/>
            <person name="Lindquist E."/>
            <person name="Kamisugi Y."/>
            <person name="Tanahashi T."/>
            <person name="Sakakibara K."/>
            <person name="Fujita T."/>
            <person name="Oishi K."/>
            <person name="Shin-I T."/>
            <person name="Kuroki Y."/>
            <person name="Toyoda A."/>
            <person name="Suzuki Y."/>
            <person name="Hashimoto A."/>
            <person name="Yamaguchi K."/>
            <person name="Sugano A."/>
            <person name="Kohara Y."/>
            <person name="Fujiyama A."/>
            <person name="Anterola A."/>
            <person name="Aoki S."/>
            <person name="Ashton N."/>
            <person name="Barbazuk W.B."/>
            <person name="Barker E."/>
            <person name="Bennetzen J."/>
            <person name="Bezanilla M."/>
            <person name="Blankenship R."/>
            <person name="Cho S.H."/>
            <person name="Dutcher S."/>
            <person name="Estelle M."/>
            <person name="Fawcett J.A."/>
            <person name="Gundlach H."/>
            <person name="Hanada K."/>
            <person name="Heyl A."/>
            <person name="Hicks K.A."/>
            <person name="Hugh J."/>
            <person name="Lohr M."/>
            <person name="Mayer K."/>
            <person name="Melkozernov A."/>
            <person name="Murata T."/>
            <person name="Nelson D."/>
            <person name="Pils B."/>
            <person name="Prigge M."/>
            <person name="Reiss B."/>
            <person name="Renner T."/>
            <person name="Rombauts S."/>
            <person name="Rushton P."/>
            <person name="Sanderfoot A."/>
            <person name="Schween G."/>
            <person name="Shiu S.-H."/>
            <person name="Stueber K."/>
            <person name="Theodoulou F.L."/>
            <person name="Tu H."/>
            <person name="Van de Peer Y."/>
            <person name="Verrier P.J."/>
            <person name="Waters E."/>
            <person name="Wood A."/>
            <person name="Yang L."/>
            <person name="Cove D."/>
            <person name="Cuming A."/>
            <person name="Hasebe M."/>
            <person name="Lucas S."/>
            <person name="Mishler D.B."/>
            <person name="Reski R."/>
            <person name="Grigoriev I."/>
            <person name="Quatrano R.S."/>
            <person name="Boore J.L."/>
        </authorList>
    </citation>
    <scope>NUCLEOTIDE SEQUENCE [LARGE SCALE GENOMIC DNA]</scope>
    <source>
        <strain evidence="1 2">cv. Gransden 2004</strain>
    </source>
</reference>
<reference evidence="1 2" key="2">
    <citation type="journal article" date="2018" name="Plant J.">
        <title>The Physcomitrella patens chromosome-scale assembly reveals moss genome structure and evolution.</title>
        <authorList>
            <person name="Lang D."/>
            <person name="Ullrich K.K."/>
            <person name="Murat F."/>
            <person name="Fuchs J."/>
            <person name="Jenkins J."/>
            <person name="Haas F.B."/>
            <person name="Piednoel M."/>
            <person name="Gundlach H."/>
            <person name="Van Bel M."/>
            <person name="Meyberg R."/>
            <person name="Vives C."/>
            <person name="Morata J."/>
            <person name="Symeonidi A."/>
            <person name="Hiss M."/>
            <person name="Muchero W."/>
            <person name="Kamisugi Y."/>
            <person name="Saleh O."/>
            <person name="Blanc G."/>
            <person name="Decker E.L."/>
            <person name="van Gessel N."/>
            <person name="Grimwood J."/>
            <person name="Hayes R.D."/>
            <person name="Graham S.W."/>
            <person name="Gunter L.E."/>
            <person name="McDaniel S.F."/>
            <person name="Hoernstein S.N.W."/>
            <person name="Larsson A."/>
            <person name="Li F.W."/>
            <person name="Perroud P.F."/>
            <person name="Phillips J."/>
            <person name="Ranjan P."/>
            <person name="Rokshar D.S."/>
            <person name="Rothfels C.J."/>
            <person name="Schneider L."/>
            <person name="Shu S."/>
            <person name="Stevenson D.W."/>
            <person name="Thummler F."/>
            <person name="Tillich M."/>
            <person name="Villarreal Aguilar J.C."/>
            <person name="Widiez T."/>
            <person name="Wong G.K."/>
            <person name="Wymore A."/>
            <person name="Zhang Y."/>
            <person name="Zimmer A.D."/>
            <person name="Quatrano R.S."/>
            <person name="Mayer K.F.X."/>
            <person name="Goodstein D."/>
            <person name="Casacuberta J.M."/>
            <person name="Vandepoele K."/>
            <person name="Reski R."/>
            <person name="Cuming A.C."/>
            <person name="Tuskan G.A."/>
            <person name="Maumus F."/>
            <person name="Salse J."/>
            <person name="Schmutz J."/>
            <person name="Rensing S.A."/>
        </authorList>
    </citation>
    <scope>NUCLEOTIDE SEQUENCE [LARGE SCALE GENOMIC DNA]</scope>
    <source>
        <strain evidence="1 2">cv. Gransden 2004</strain>
    </source>
</reference>
<reference evidence="1" key="3">
    <citation type="submission" date="2020-12" db="UniProtKB">
        <authorList>
            <consortium name="EnsemblPlants"/>
        </authorList>
    </citation>
    <scope>IDENTIFICATION</scope>
</reference>
<protein>
    <submittedName>
        <fullName evidence="1">Uncharacterized protein</fullName>
    </submittedName>
</protein>
<accession>A0A7I3ZQZ8</accession>
<evidence type="ECO:0000313" key="2">
    <source>
        <dbReference type="Proteomes" id="UP000006727"/>
    </source>
</evidence>
<dbReference type="Gene3D" id="3.10.170.20">
    <property type="match status" value="1"/>
</dbReference>
<dbReference type="Gramene" id="Pp3c1_5940V3.2">
    <property type="protein sequence ID" value="PAC:32971760.CDS.1"/>
    <property type="gene ID" value="Pp3c1_5940"/>
</dbReference>
<dbReference type="EnsemblPlants" id="Pp3c1_5940V3.2">
    <property type="protein sequence ID" value="PAC:32971760.CDS.1"/>
    <property type="gene ID" value="Pp3c1_5940"/>
</dbReference>
<dbReference type="Proteomes" id="UP000006727">
    <property type="component" value="Chromosome 1"/>
</dbReference>
<dbReference type="EMBL" id="ABEU02000001">
    <property type="status" value="NOT_ANNOTATED_CDS"/>
    <property type="molecule type" value="Genomic_DNA"/>
</dbReference>
<dbReference type="AlphaFoldDB" id="A0A7I3ZQZ8"/>
<dbReference type="InParanoid" id="A0A7I3ZQZ8"/>
<keyword evidence="2" id="KW-1185">Reference proteome</keyword>